<reference evidence="1 2" key="2">
    <citation type="journal article" date="2022" name="Mol. Biol. Evol.">
        <title>Comparative Genomics Reveals Insights into the Divergent Evolution of Astigmatic Mites and Household Pest Adaptations.</title>
        <authorList>
            <person name="Xiong Q."/>
            <person name="Wan A.T."/>
            <person name="Liu X."/>
            <person name="Fung C.S."/>
            <person name="Xiao X."/>
            <person name="Malainual N."/>
            <person name="Hou J."/>
            <person name="Wang L."/>
            <person name="Wang M."/>
            <person name="Yang K.Y."/>
            <person name="Cui Y."/>
            <person name="Leung E.L."/>
            <person name="Nong W."/>
            <person name="Shin S.K."/>
            <person name="Au S.W."/>
            <person name="Jeong K.Y."/>
            <person name="Chew F.T."/>
            <person name="Hui J.H."/>
            <person name="Leung T.F."/>
            <person name="Tungtrongchitr A."/>
            <person name="Zhong N."/>
            <person name="Liu Z."/>
            <person name="Tsui S.K."/>
        </authorList>
    </citation>
    <scope>NUCLEOTIDE SEQUENCE [LARGE SCALE GENOMIC DNA]</scope>
    <source>
        <strain evidence="1">Derp</strain>
    </source>
</reference>
<evidence type="ECO:0000313" key="2">
    <source>
        <dbReference type="Proteomes" id="UP000887458"/>
    </source>
</evidence>
<comment type="caution">
    <text evidence="1">The sequence shown here is derived from an EMBL/GenBank/DDBJ whole genome shotgun (WGS) entry which is preliminary data.</text>
</comment>
<dbReference type="EMBL" id="NJHN03000112">
    <property type="protein sequence ID" value="KAH9414176.1"/>
    <property type="molecule type" value="Genomic_DNA"/>
</dbReference>
<sequence length="78" mass="8182">MTNHIFTNRFYFVLIYSGANTATDPYYYSAVNVAAIQRSSASASSSLTPTSPQSITGSLMIGNIGGGGQQRGQTTVAL</sequence>
<proteinExistence type="predicted"/>
<organism evidence="1 2">
    <name type="scientific">Dermatophagoides pteronyssinus</name>
    <name type="common">European house dust mite</name>
    <dbReference type="NCBI Taxonomy" id="6956"/>
    <lineage>
        <taxon>Eukaryota</taxon>
        <taxon>Metazoa</taxon>
        <taxon>Ecdysozoa</taxon>
        <taxon>Arthropoda</taxon>
        <taxon>Chelicerata</taxon>
        <taxon>Arachnida</taxon>
        <taxon>Acari</taxon>
        <taxon>Acariformes</taxon>
        <taxon>Sarcoptiformes</taxon>
        <taxon>Astigmata</taxon>
        <taxon>Psoroptidia</taxon>
        <taxon>Analgoidea</taxon>
        <taxon>Pyroglyphidae</taxon>
        <taxon>Dermatophagoidinae</taxon>
        <taxon>Dermatophagoides</taxon>
    </lineage>
</organism>
<dbReference type="Proteomes" id="UP000887458">
    <property type="component" value="Unassembled WGS sequence"/>
</dbReference>
<gene>
    <name evidence="1" type="ORF">DERP_008371</name>
</gene>
<name>A0ABQ8IVF6_DERPT</name>
<accession>A0ABQ8IVF6</accession>
<keyword evidence="2" id="KW-1185">Reference proteome</keyword>
<protein>
    <submittedName>
        <fullName evidence="1">Uncharacterized protein</fullName>
    </submittedName>
</protein>
<reference evidence="1 2" key="1">
    <citation type="journal article" date="2018" name="J. Allergy Clin. Immunol.">
        <title>High-quality assembly of Dermatophagoides pteronyssinus genome and transcriptome reveals a wide range of novel allergens.</title>
        <authorList>
            <person name="Liu X.Y."/>
            <person name="Yang K.Y."/>
            <person name="Wang M.Q."/>
            <person name="Kwok J.S."/>
            <person name="Zeng X."/>
            <person name="Yang Z."/>
            <person name="Xiao X.J."/>
            <person name="Lau C.P."/>
            <person name="Li Y."/>
            <person name="Huang Z.M."/>
            <person name="Ba J.G."/>
            <person name="Yim A.K."/>
            <person name="Ouyang C.Y."/>
            <person name="Ngai S.M."/>
            <person name="Chan T.F."/>
            <person name="Leung E.L."/>
            <person name="Liu L."/>
            <person name="Liu Z.G."/>
            <person name="Tsui S.K."/>
        </authorList>
    </citation>
    <scope>NUCLEOTIDE SEQUENCE [LARGE SCALE GENOMIC DNA]</scope>
    <source>
        <strain evidence="1">Derp</strain>
    </source>
</reference>
<evidence type="ECO:0000313" key="1">
    <source>
        <dbReference type="EMBL" id="KAH9414176.1"/>
    </source>
</evidence>